<dbReference type="EMBL" id="BK014776">
    <property type="protein sequence ID" value="DAD75188.1"/>
    <property type="molecule type" value="Genomic_DNA"/>
</dbReference>
<proteinExistence type="predicted"/>
<evidence type="ECO:0000313" key="1">
    <source>
        <dbReference type="EMBL" id="DAD75188.1"/>
    </source>
</evidence>
<accession>A0A8S5LYY3</accession>
<sequence length="279" mass="30211">MITCEVQAYAGPSDAPCAAVIIRGVKDALVRVCRIVGDTEQTVRGGRAMRVYGEGFLVDYDVPLNRQVRYKVTAGSETAEATYRVESPRGWGWITDPYDPARALSVALDDTSGAQIIMRAGALESDSRAATVETVDIIGSPYPVAVGGRRSRPSGIQLELVTVTRGASEAAAQILDSSILIVRMPEDMPSLEPVSFLAIPDLSASYPQRRSGQVGLVLWSGTARLVRPVARSVVWERWTMDAVDLLWKTLTLTRVESMAWGKGLSMADVERDPKMGGLL</sequence>
<reference evidence="1" key="1">
    <citation type="journal article" date="2021" name="Proc. Natl. Acad. Sci. U.S.A.">
        <title>A Catalog of Tens of Thousands of Viruses from Human Metagenomes Reveals Hidden Associations with Chronic Diseases.</title>
        <authorList>
            <person name="Tisza M.J."/>
            <person name="Buck C.B."/>
        </authorList>
    </citation>
    <scope>NUCLEOTIDE SEQUENCE</scope>
    <source>
        <strain evidence="1">CtvGX2</strain>
    </source>
</reference>
<protein>
    <submittedName>
        <fullName evidence="1">Uncharacterized protein</fullName>
    </submittedName>
</protein>
<name>A0A8S5LYY3_9CAUD</name>
<organism evidence="1">
    <name type="scientific">Siphoviridae sp. ctvGX2</name>
    <dbReference type="NCBI Taxonomy" id="2826512"/>
    <lineage>
        <taxon>Viruses</taxon>
        <taxon>Duplodnaviria</taxon>
        <taxon>Heunggongvirae</taxon>
        <taxon>Uroviricota</taxon>
        <taxon>Caudoviricetes</taxon>
    </lineage>
</organism>